<dbReference type="NCBIfam" id="TIGR03083">
    <property type="entry name" value="maleylpyruvate isomerase family mycothiol-dependent enzyme"/>
    <property type="match status" value="1"/>
</dbReference>
<keyword evidence="3" id="KW-0413">Isomerase</keyword>
<dbReference type="Gene3D" id="1.20.120.450">
    <property type="entry name" value="dinb family like domain"/>
    <property type="match status" value="1"/>
</dbReference>
<dbReference type="Gene3D" id="3.30.1050.20">
    <property type="match status" value="1"/>
</dbReference>
<dbReference type="RefSeq" id="WP_167925319.1">
    <property type="nucleotide sequence ID" value="NZ_JAATVY010000006.1"/>
</dbReference>
<dbReference type="Proteomes" id="UP000722989">
    <property type="component" value="Unassembled WGS sequence"/>
</dbReference>
<organism evidence="3 4">
    <name type="scientific">Planosporangium thailandense</name>
    <dbReference type="NCBI Taxonomy" id="765197"/>
    <lineage>
        <taxon>Bacteria</taxon>
        <taxon>Bacillati</taxon>
        <taxon>Actinomycetota</taxon>
        <taxon>Actinomycetes</taxon>
        <taxon>Micromonosporales</taxon>
        <taxon>Micromonosporaceae</taxon>
        <taxon>Planosporangium</taxon>
    </lineage>
</organism>
<evidence type="ECO:0000313" key="3">
    <source>
        <dbReference type="EMBL" id="NJC70429.1"/>
    </source>
</evidence>
<feature type="domain" description="Mycothiol-dependent maleylpyruvate isomerase metal-binding" evidence="2">
    <location>
        <begin position="13"/>
        <end position="148"/>
    </location>
</feature>
<dbReference type="InterPro" id="IPR036527">
    <property type="entry name" value="SCP2_sterol-bd_dom_sf"/>
</dbReference>
<dbReference type="InterPro" id="IPR017517">
    <property type="entry name" value="Maleyloyr_isom"/>
</dbReference>
<dbReference type="Pfam" id="PF07398">
    <property type="entry name" value="MDMPI_C"/>
    <property type="match status" value="1"/>
</dbReference>
<name>A0ABX0XZ37_9ACTN</name>
<reference evidence="3 4" key="1">
    <citation type="submission" date="2020-03" db="EMBL/GenBank/DDBJ databases">
        <title>WGS of the type strain of Planosporangium spp.</title>
        <authorList>
            <person name="Thawai C."/>
        </authorList>
    </citation>
    <scope>NUCLEOTIDE SEQUENCE [LARGE SCALE GENOMIC DNA]</scope>
    <source>
        <strain evidence="3 4">TBRC 5610</strain>
    </source>
</reference>
<dbReference type="InterPro" id="IPR034660">
    <property type="entry name" value="DinB/YfiT-like"/>
</dbReference>
<dbReference type="InterPro" id="IPR010872">
    <property type="entry name" value="MDMPI_C-term_domain"/>
</dbReference>
<sequence length="236" mass="25169">MTADPLVLLPEIDRATARLLEMARDLDDAAIAEPSRLPGWTRGHLLTHVARNADACVNLLTGARTGVDTPMYPDDRRRDADIEAGAGRPVAEQVADLSAAGARLDAAIAAMPPDAWANTVRWRGGHTRPAAYVPWARLCELEIHQVDLDAGYRPADWSDAFVHRLLHDLATDLADGMAPARLHATDLDHELSIGTGPAVTVSGSGHALAAWLSGRSDGADLTVTPEGPLPTVPVWK</sequence>
<dbReference type="InterPro" id="IPR024344">
    <property type="entry name" value="MDMPI_metal-binding"/>
</dbReference>
<evidence type="ECO:0000313" key="4">
    <source>
        <dbReference type="Proteomes" id="UP000722989"/>
    </source>
</evidence>
<comment type="caution">
    <text evidence="3">The sequence shown here is derived from an EMBL/GenBank/DDBJ whole genome shotgun (WGS) entry which is preliminary data.</text>
</comment>
<dbReference type="SUPFAM" id="SSF55718">
    <property type="entry name" value="SCP-like"/>
    <property type="match status" value="1"/>
</dbReference>
<proteinExistence type="predicted"/>
<dbReference type="SUPFAM" id="SSF109854">
    <property type="entry name" value="DinB/YfiT-like putative metalloenzymes"/>
    <property type="match status" value="1"/>
</dbReference>
<dbReference type="EMBL" id="JAATVY010000006">
    <property type="protein sequence ID" value="NJC70429.1"/>
    <property type="molecule type" value="Genomic_DNA"/>
</dbReference>
<evidence type="ECO:0000259" key="1">
    <source>
        <dbReference type="Pfam" id="PF07398"/>
    </source>
</evidence>
<feature type="domain" description="MDMPI C-terminal" evidence="1">
    <location>
        <begin position="156"/>
        <end position="232"/>
    </location>
</feature>
<gene>
    <name evidence="3" type="ORF">HC031_12005</name>
</gene>
<evidence type="ECO:0000259" key="2">
    <source>
        <dbReference type="Pfam" id="PF11716"/>
    </source>
</evidence>
<protein>
    <submittedName>
        <fullName evidence="3">Maleylpyruvate isomerase family mycothiol-dependent enzyme</fullName>
    </submittedName>
</protein>
<dbReference type="GO" id="GO:0016853">
    <property type="term" value="F:isomerase activity"/>
    <property type="evidence" value="ECO:0007669"/>
    <property type="project" value="UniProtKB-KW"/>
</dbReference>
<accession>A0ABX0XZ37</accession>
<keyword evidence="4" id="KW-1185">Reference proteome</keyword>
<dbReference type="Pfam" id="PF11716">
    <property type="entry name" value="MDMPI_N"/>
    <property type="match status" value="1"/>
</dbReference>